<comment type="caution">
    <text evidence="3">The sequence shown here is derived from an EMBL/GenBank/DDBJ whole genome shotgun (WGS) entry which is preliminary data.</text>
</comment>
<keyword evidence="1" id="KW-1133">Transmembrane helix</keyword>
<evidence type="ECO:0000313" key="4">
    <source>
        <dbReference type="Proteomes" id="UP000729913"/>
    </source>
</evidence>
<dbReference type="GO" id="GO:0005230">
    <property type="term" value="F:extracellular ligand-gated monoatomic ion channel activity"/>
    <property type="evidence" value="ECO:0007669"/>
    <property type="project" value="InterPro"/>
</dbReference>
<organism evidence="3 4">
    <name type="scientific">Cotesia typhae</name>
    <dbReference type="NCBI Taxonomy" id="2053667"/>
    <lineage>
        <taxon>Eukaryota</taxon>
        <taxon>Metazoa</taxon>
        <taxon>Ecdysozoa</taxon>
        <taxon>Arthropoda</taxon>
        <taxon>Hexapoda</taxon>
        <taxon>Insecta</taxon>
        <taxon>Pterygota</taxon>
        <taxon>Neoptera</taxon>
        <taxon>Endopterygota</taxon>
        <taxon>Hymenoptera</taxon>
        <taxon>Apocrita</taxon>
        <taxon>Ichneumonoidea</taxon>
        <taxon>Braconidae</taxon>
        <taxon>Microgastrinae</taxon>
        <taxon>Cotesia</taxon>
    </lineage>
</organism>
<sequence>MQIQNFNFDSIKANIKIDLVVLWAVAPALLHEQCAKQDEKNQVMKFNVWLELHWHDYQLQWDPSHYQGIQKLRMPPDKIWKPDIVLFNNADGKYEAVTKAILSYFQTEMCNGYHQLFIKVHARGIDVHFPFDQQTCLMKFGLLIYNGDQVSLGLLDDKNYVSLSDYSKSGTWDIIKVPAYLNVYSESNAPTKTDITFYIKICRKTLFYPVNLIVPIIMVSFLVIGEFYLPAEAGEKVTFFLKYLPAILFMKRPKKTRLRWMMERGNSEYNKRTDKNVVPISVDHAAAFSESRNNQLTAMELIEINNIHLQNYHHPNCNVSQSHLPNNIPNTYTYNDSDDIYETVVNRRQSELDRDLEHPIISETIQAVDFLEEHLKNKDLYIQ</sequence>
<evidence type="ECO:0000259" key="2">
    <source>
        <dbReference type="Pfam" id="PF02931"/>
    </source>
</evidence>
<proteinExistence type="predicted"/>
<evidence type="ECO:0000313" key="3">
    <source>
        <dbReference type="EMBL" id="KAG8041590.1"/>
    </source>
</evidence>
<reference evidence="3" key="1">
    <citation type="submission" date="2020-03" db="EMBL/GenBank/DDBJ databases">
        <authorList>
            <person name="Chebbi M.A."/>
            <person name="Drezen J.M."/>
        </authorList>
    </citation>
    <scope>NUCLEOTIDE SEQUENCE</scope>
    <source>
        <tissue evidence="3">Whole body</tissue>
    </source>
</reference>
<keyword evidence="1" id="KW-0472">Membrane</keyword>
<accession>A0A8J5R8A7</accession>
<keyword evidence="1" id="KW-0812">Transmembrane</keyword>
<protein>
    <recommendedName>
        <fullName evidence="2">Neurotransmitter-gated ion-channel ligand-binding domain-containing protein</fullName>
    </recommendedName>
</protein>
<dbReference type="OrthoDB" id="5975154at2759"/>
<gene>
    <name evidence="3" type="ORF">G9C98_002883</name>
</gene>
<evidence type="ECO:0000256" key="1">
    <source>
        <dbReference type="SAM" id="Phobius"/>
    </source>
</evidence>
<dbReference type="EMBL" id="JAAOIC020000016">
    <property type="protein sequence ID" value="KAG8041590.1"/>
    <property type="molecule type" value="Genomic_DNA"/>
</dbReference>
<name>A0A8J5R8A7_9HYME</name>
<dbReference type="GO" id="GO:0016020">
    <property type="term" value="C:membrane"/>
    <property type="evidence" value="ECO:0007669"/>
    <property type="project" value="InterPro"/>
</dbReference>
<dbReference type="Proteomes" id="UP000729913">
    <property type="component" value="Unassembled WGS sequence"/>
</dbReference>
<reference evidence="3" key="2">
    <citation type="submission" date="2021-04" db="EMBL/GenBank/DDBJ databases">
        <title>Genome-wide patterns of bracovirus chromosomal integration into multiple host tissues during parasitism.</title>
        <authorList>
            <person name="Chebbi M.A.C."/>
        </authorList>
    </citation>
    <scope>NUCLEOTIDE SEQUENCE</scope>
    <source>
        <tissue evidence="3">Whole body</tissue>
    </source>
</reference>
<feature type="non-terminal residue" evidence="3">
    <location>
        <position position="1"/>
    </location>
</feature>
<keyword evidence="4" id="KW-1185">Reference proteome</keyword>
<dbReference type="AlphaFoldDB" id="A0A8J5R8A7"/>
<dbReference type="InterPro" id="IPR006201">
    <property type="entry name" value="Neur_channel"/>
</dbReference>
<dbReference type="PANTHER" id="PTHR18945">
    <property type="entry name" value="NEUROTRANSMITTER GATED ION CHANNEL"/>
    <property type="match status" value="1"/>
</dbReference>
<feature type="domain" description="Neurotransmitter-gated ion-channel ligand-binding" evidence="2">
    <location>
        <begin position="32"/>
        <end position="205"/>
    </location>
</feature>
<dbReference type="InterPro" id="IPR006202">
    <property type="entry name" value="Neur_chan_lig-bd"/>
</dbReference>
<dbReference type="Pfam" id="PF02931">
    <property type="entry name" value="Neur_chan_LBD"/>
    <property type="match status" value="1"/>
</dbReference>
<feature type="transmembrane region" description="Helical" evidence="1">
    <location>
        <begin position="206"/>
        <end position="225"/>
    </location>
</feature>
<dbReference type="GO" id="GO:0004888">
    <property type="term" value="F:transmembrane signaling receptor activity"/>
    <property type="evidence" value="ECO:0007669"/>
    <property type="project" value="InterPro"/>
</dbReference>